<keyword evidence="2" id="KW-1185">Reference proteome</keyword>
<accession>A0ABT7UVD7</accession>
<protein>
    <submittedName>
        <fullName evidence="1">Uncharacterized protein</fullName>
    </submittedName>
</protein>
<reference evidence="2" key="1">
    <citation type="submission" date="2023-06" db="EMBL/GenBank/DDBJ databases">
        <title>Identification and characterization of horizontal gene transfer across gut microbiota members of farm animals based on homology search.</title>
        <authorList>
            <person name="Zeman M."/>
            <person name="Kubasova T."/>
            <person name="Jahodarova E."/>
            <person name="Nykrynova M."/>
            <person name="Rychlik I."/>
        </authorList>
    </citation>
    <scope>NUCLEOTIDE SEQUENCE [LARGE SCALE GENOMIC DNA]</scope>
    <source>
        <strain evidence="2">161_Gplus</strain>
    </source>
</reference>
<name>A0ABT7UVD7_9LACO</name>
<organism evidence="1 2">
    <name type="scientific">Limosilactobacillus pontis</name>
    <dbReference type="NCBI Taxonomy" id="35787"/>
    <lineage>
        <taxon>Bacteria</taxon>
        <taxon>Bacillati</taxon>
        <taxon>Bacillota</taxon>
        <taxon>Bacilli</taxon>
        <taxon>Lactobacillales</taxon>
        <taxon>Lactobacillaceae</taxon>
        <taxon>Limosilactobacillus</taxon>
    </lineage>
</organism>
<comment type="caution">
    <text evidence="1">The sequence shown here is derived from an EMBL/GenBank/DDBJ whole genome shotgun (WGS) entry which is preliminary data.</text>
</comment>
<dbReference type="Proteomes" id="UP001529343">
    <property type="component" value="Unassembled WGS sequence"/>
</dbReference>
<reference evidence="1 2" key="2">
    <citation type="submission" date="2023-06" db="EMBL/GenBank/DDBJ databases">
        <authorList>
            <person name="Zeman M."/>
            <person name="Kubasova T."/>
            <person name="Jahodarova E."/>
            <person name="Nykrynova M."/>
            <person name="Rychlik I."/>
        </authorList>
    </citation>
    <scope>NUCLEOTIDE SEQUENCE [LARGE SCALE GENOMIC DNA]</scope>
    <source>
        <strain evidence="1 2">161_Gplus</strain>
    </source>
</reference>
<evidence type="ECO:0000313" key="2">
    <source>
        <dbReference type="Proteomes" id="UP001529343"/>
    </source>
</evidence>
<gene>
    <name evidence="1" type="ORF">QUW44_00480</name>
</gene>
<proteinExistence type="predicted"/>
<dbReference type="EMBL" id="JAUDDW010000001">
    <property type="protein sequence ID" value="MDM8265651.1"/>
    <property type="molecule type" value="Genomic_DNA"/>
</dbReference>
<evidence type="ECO:0000313" key="1">
    <source>
        <dbReference type="EMBL" id="MDM8265651.1"/>
    </source>
</evidence>
<sequence>MKWTKKWGTVNSGSELYMLNRAEHTRKKMAKKKPTKRKEK</sequence>
<dbReference type="RefSeq" id="WP_289585590.1">
    <property type="nucleotide sequence ID" value="NZ_JAUDDW010000001.1"/>
</dbReference>